<feature type="chain" id="PRO_5032957048" evidence="1">
    <location>
        <begin position="26"/>
        <end position="139"/>
    </location>
</feature>
<keyword evidence="1" id="KW-0732">Signal</keyword>
<comment type="caution">
    <text evidence="2">The sequence shown here is derived from an EMBL/GenBank/DDBJ whole genome shotgun (WGS) entry which is preliminary data.</text>
</comment>
<proteinExistence type="predicted"/>
<dbReference type="Proteomes" id="UP000019251">
    <property type="component" value="Unassembled WGS sequence"/>
</dbReference>
<reference evidence="2 3" key="1">
    <citation type="submission" date="2012-12" db="EMBL/GenBank/DDBJ databases">
        <title>Novel taxa of Listeriaceae from agricultural environments in the United States.</title>
        <authorList>
            <person name="den Bakker H.C."/>
            <person name="Allred A."/>
            <person name="Warchocki S."/>
            <person name="Wright E.M."/>
            <person name="Burrell A."/>
            <person name="Nightingale K.K."/>
            <person name="Kephart D."/>
            <person name="Wiedmann M."/>
        </authorList>
    </citation>
    <scope>NUCLEOTIDE SEQUENCE [LARGE SCALE GENOMIC DNA]</scope>
    <source>
        <strain evidence="2 3">FSL F6-1183</strain>
    </source>
</reference>
<dbReference type="EMBL" id="AODG01000003">
    <property type="protein sequence ID" value="EUJ30332.1"/>
    <property type="molecule type" value="Genomic_DNA"/>
</dbReference>
<name>A0A829R952_LISGR</name>
<evidence type="ECO:0000256" key="1">
    <source>
        <dbReference type="SAM" id="SignalP"/>
    </source>
</evidence>
<dbReference type="RefSeq" id="WP_036103406.1">
    <property type="nucleotide sequence ID" value="NZ_AODG01000003.1"/>
</dbReference>
<gene>
    <name evidence="2" type="ORF">LMUR_00570</name>
</gene>
<evidence type="ECO:0000313" key="3">
    <source>
        <dbReference type="Proteomes" id="UP000019251"/>
    </source>
</evidence>
<sequence length="139" mass="15717">MIKKLMFIFAIGLIVTGVNYMPAQAKGNTGDTTFKLIVKPTKSADYDRTTFRPKYNRSSVYMKINYVQHQGRKLTGWVVGADSYKDCSGGYYYRLDRVRTIKLANYVLENGRDYAAIKAGADKGKPNRVQGVWSPDSKK</sequence>
<protein>
    <submittedName>
        <fullName evidence="2">Uncharacterized protein</fullName>
    </submittedName>
</protein>
<organism evidence="2 3">
    <name type="scientific">Listeria grayi FSL F6-1183</name>
    <dbReference type="NCBI Taxonomy" id="1265827"/>
    <lineage>
        <taxon>Bacteria</taxon>
        <taxon>Bacillati</taxon>
        <taxon>Bacillota</taxon>
        <taxon>Bacilli</taxon>
        <taxon>Bacillales</taxon>
        <taxon>Listeriaceae</taxon>
        <taxon>Listeria</taxon>
    </lineage>
</organism>
<feature type="signal peptide" evidence="1">
    <location>
        <begin position="1"/>
        <end position="25"/>
    </location>
</feature>
<dbReference type="AlphaFoldDB" id="A0A829R952"/>
<accession>A0A829R952</accession>
<evidence type="ECO:0000313" key="2">
    <source>
        <dbReference type="EMBL" id="EUJ30332.1"/>
    </source>
</evidence>